<dbReference type="Pfam" id="PF00691">
    <property type="entry name" value="OmpA"/>
    <property type="match status" value="1"/>
</dbReference>
<feature type="region of interest" description="Disordered" evidence="5">
    <location>
        <begin position="452"/>
        <end position="480"/>
    </location>
</feature>
<evidence type="ECO:0000259" key="6">
    <source>
        <dbReference type="PROSITE" id="PS51123"/>
    </source>
</evidence>
<dbReference type="InterPro" id="IPR036737">
    <property type="entry name" value="OmpA-like_sf"/>
</dbReference>
<keyword evidence="2 4" id="KW-0472">Membrane</keyword>
<accession>A0A2V3VQ26</accession>
<feature type="compositionally biased region" description="Acidic residues" evidence="5">
    <location>
        <begin position="61"/>
        <end position="78"/>
    </location>
</feature>
<evidence type="ECO:0000256" key="3">
    <source>
        <dbReference type="ARBA" id="ARBA00023237"/>
    </source>
</evidence>
<dbReference type="InterPro" id="IPR006665">
    <property type="entry name" value="OmpA-like"/>
</dbReference>
<evidence type="ECO:0000313" key="7">
    <source>
        <dbReference type="EMBL" id="PXW83650.1"/>
    </source>
</evidence>
<dbReference type="AlphaFoldDB" id="A0A2V3VQ26"/>
<dbReference type="EMBL" id="QJJQ01000015">
    <property type="protein sequence ID" value="PXW83650.1"/>
    <property type="molecule type" value="Genomic_DNA"/>
</dbReference>
<name>A0A2V3VQ26_9BACI</name>
<reference evidence="7 8" key="1">
    <citation type="submission" date="2018-05" db="EMBL/GenBank/DDBJ databases">
        <title>Genomic Encyclopedia of Type Strains, Phase IV (KMG-IV): sequencing the most valuable type-strain genomes for metagenomic binning, comparative biology and taxonomic classification.</title>
        <authorList>
            <person name="Goeker M."/>
        </authorList>
    </citation>
    <scope>NUCLEOTIDE SEQUENCE [LARGE SCALE GENOMIC DNA]</scope>
    <source>
        <strain evidence="7 8">DSM 28556</strain>
    </source>
</reference>
<keyword evidence="8" id="KW-1185">Reference proteome</keyword>
<dbReference type="PROSITE" id="PS51257">
    <property type="entry name" value="PROKAR_LIPOPROTEIN"/>
    <property type="match status" value="1"/>
</dbReference>
<dbReference type="PANTHER" id="PTHR30329">
    <property type="entry name" value="STATOR ELEMENT OF FLAGELLAR MOTOR COMPLEX"/>
    <property type="match status" value="1"/>
</dbReference>
<sequence>MKRTLILIFIFLMSTLLLSGCGSILKPFMGQAEKEPVETVDKEGEEEEEQEVKEEPKEAKEEFEEVEPEAEKEQEEEPIQTVKLGDYEVYIGGEVVEEDGKIIIHGESNLLPGARVVGEVLVGEEEESDFFSDTSEIVQDDGSFYMELAHHDSNQETQVSVKFHFDGQQDDNMIRHYGDRGQNLEGPYIYKHQGEVGGGKPQNIFKMAKVVTTFEPSGEKAIRHFKVANWNPTPDDMGDTRVWIEVDEINNDKEYFYLQGRSNLSEGANIFVHYGSWRQDETRVLPDGSFYLKIPYEYREDTNFVIEFNPNHWSQWNEIEERYGAEGQKLVGDLVVQDKYSDKQYIEKVVEEESQLIDIPANVELEVEGSEVTMLVPDNILFDYDKYDLKKEAQETLNEISQTLESAFNKKDLDILIIGHTDNTGSKEYNQELSKQRADEVKKHIEKQLKSKDMSITTEGYGDSKPIASNDTEEGQAKNRRVEIIINLADR</sequence>
<dbReference type="InterPro" id="IPR050330">
    <property type="entry name" value="Bact_OuterMem_StrucFunc"/>
</dbReference>
<feature type="region of interest" description="Disordered" evidence="5">
    <location>
        <begin position="32"/>
        <end position="79"/>
    </location>
</feature>
<dbReference type="OrthoDB" id="193257at2"/>
<comment type="caution">
    <text evidence="7">The sequence shown here is derived from an EMBL/GenBank/DDBJ whole genome shotgun (WGS) entry which is preliminary data.</text>
</comment>
<feature type="compositionally biased region" description="Acidic residues" evidence="5">
    <location>
        <begin position="43"/>
        <end position="52"/>
    </location>
</feature>
<dbReference type="PRINTS" id="PR01021">
    <property type="entry name" value="OMPADOMAIN"/>
</dbReference>
<proteinExistence type="predicted"/>
<feature type="domain" description="OmpA-like" evidence="6">
    <location>
        <begin position="369"/>
        <end position="490"/>
    </location>
</feature>
<evidence type="ECO:0000313" key="8">
    <source>
        <dbReference type="Proteomes" id="UP000247978"/>
    </source>
</evidence>
<evidence type="ECO:0000256" key="2">
    <source>
        <dbReference type="ARBA" id="ARBA00023136"/>
    </source>
</evidence>
<evidence type="ECO:0000256" key="5">
    <source>
        <dbReference type="SAM" id="MobiDB-lite"/>
    </source>
</evidence>
<dbReference type="CDD" id="cd07185">
    <property type="entry name" value="OmpA_C-like"/>
    <property type="match status" value="1"/>
</dbReference>
<keyword evidence="3" id="KW-0998">Cell outer membrane</keyword>
<organism evidence="7 8">
    <name type="scientific">Pseudogracilibacillus auburnensis</name>
    <dbReference type="NCBI Taxonomy" id="1494959"/>
    <lineage>
        <taxon>Bacteria</taxon>
        <taxon>Bacillati</taxon>
        <taxon>Bacillota</taxon>
        <taxon>Bacilli</taxon>
        <taxon>Bacillales</taxon>
        <taxon>Bacillaceae</taxon>
        <taxon>Pseudogracilibacillus</taxon>
    </lineage>
</organism>
<evidence type="ECO:0000256" key="1">
    <source>
        <dbReference type="ARBA" id="ARBA00004442"/>
    </source>
</evidence>
<gene>
    <name evidence="7" type="ORF">DFR56_115124</name>
</gene>
<dbReference type="InterPro" id="IPR006664">
    <property type="entry name" value="OMP_bac"/>
</dbReference>
<dbReference type="PANTHER" id="PTHR30329:SF21">
    <property type="entry name" value="LIPOPROTEIN YIAD-RELATED"/>
    <property type="match status" value="1"/>
</dbReference>
<dbReference type="GO" id="GO:0009279">
    <property type="term" value="C:cell outer membrane"/>
    <property type="evidence" value="ECO:0007669"/>
    <property type="project" value="UniProtKB-SubCell"/>
</dbReference>
<comment type="subcellular location">
    <subcellularLocation>
        <location evidence="1">Cell outer membrane</location>
    </subcellularLocation>
</comment>
<feature type="compositionally biased region" description="Basic and acidic residues" evidence="5">
    <location>
        <begin position="32"/>
        <end position="42"/>
    </location>
</feature>
<dbReference type="Gene3D" id="3.30.1330.60">
    <property type="entry name" value="OmpA-like domain"/>
    <property type="match status" value="1"/>
</dbReference>
<dbReference type="Proteomes" id="UP000247978">
    <property type="component" value="Unassembled WGS sequence"/>
</dbReference>
<dbReference type="PROSITE" id="PS51123">
    <property type="entry name" value="OMPA_2"/>
    <property type="match status" value="1"/>
</dbReference>
<dbReference type="RefSeq" id="WP_110396835.1">
    <property type="nucleotide sequence ID" value="NZ_JBHUHB010000001.1"/>
</dbReference>
<dbReference type="SUPFAM" id="SSF103088">
    <property type="entry name" value="OmpA-like"/>
    <property type="match status" value="1"/>
</dbReference>
<protein>
    <submittedName>
        <fullName evidence="7">Outer membrane protein OmpA-like peptidoglycan-associated protein</fullName>
    </submittedName>
</protein>
<evidence type="ECO:0000256" key="4">
    <source>
        <dbReference type="PROSITE-ProRule" id="PRU00473"/>
    </source>
</evidence>